<sequence>MYSLGAVLVEIGYRRTLRELFAVTSSFSDPGPNEARTNHEILVKYARRLGDKMGSKYAQVAVDCLTKTTERGKPTDELRNEFYHSVLRPLGEILDGMKTATPVLAE</sequence>
<name>A0ACC1RQ52_9APHY</name>
<protein>
    <submittedName>
        <fullName evidence="1">Uncharacterized protein</fullName>
    </submittedName>
</protein>
<accession>A0ACC1RQ52</accession>
<keyword evidence="2" id="KW-1185">Reference proteome</keyword>
<proteinExistence type="predicted"/>
<dbReference type="EMBL" id="JANHOG010002466">
    <property type="protein sequence ID" value="KAJ3523136.1"/>
    <property type="molecule type" value="Genomic_DNA"/>
</dbReference>
<gene>
    <name evidence="1" type="ORF">NM688_g8775</name>
</gene>
<evidence type="ECO:0000313" key="1">
    <source>
        <dbReference type="EMBL" id="KAJ3523136.1"/>
    </source>
</evidence>
<dbReference type="Proteomes" id="UP001148662">
    <property type="component" value="Unassembled WGS sequence"/>
</dbReference>
<evidence type="ECO:0000313" key="2">
    <source>
        <dbReference type="Proteomes" id="UP001148662"/>
    </source>
</evidence>
<organism evidence="1 2">
    <name type="scientific">Phlebia brevispora</name>
    <dbReference type="NCBI Taxonomy" id="194682"/>
    <lineage>
        <taxon>Eukaryota</taxon>
        <taxon>Fungi</taxon>
        <taxon>Dikarya</taxon>
        <taxon>Basidiomycota</taxon>
        <taxon>Agaricomycotina</taxon>
        <taxon>Agaricomycetes</taxon>
        <taxon>Polyporales</taxon>
        <taxon>Meruliaceae</taxon>
        <taxon>Phlebia</taxon>
    </lineage>
</organism>
<reference evidence="1" key="1">
    <citation type="submission" date="2022-07" db="EMBL/GenBank/DDBJ databases">
        <title>Genome Sequence of Phlebia brevispora.</title>
        <authorList>
            <person name="Buettner E."/>
        </authorList>
    </citation>
    <scope>NUCLEOTIDE SEQUENCE</scope>
    <source>
        <strain evidence="1">MPL23</strain>
    </source>
</reference>
<comment type="caution">
    <text evidence="1">The sequence shown here is derived from an EMBL/GenBank/DDBJ whole genome shotgun (WGS) entry which is preliminary data.</text>
</comment>